<feature type="chain" id="PRO_5039535893" evidence="1">
    <location>
        <begin position="27"/>
        <end position="157"/>
    </location>
</feature>
<feature type="signal peptide" evidence="1">
    <location>
        <begin position="1"/>
        <end position="26"/>
    </location>
</feature>
<name>F5XHH4_MICPN</name>
<protein>
    <submittedName>
        <fullName evidence="2">Uncharacterized protein</fullName>
    </submittedName>
</protein>
<reference evidence="2 3" key="1">
    <citation type="submission" date="2011-05" db="EMBL/GenBank/DDBJ databases">
        <title>Whole genome sequence of Microlunatus phosphovorus NM-1.</title>
        <authorList>
            <person name="Hosoyama A."/>
            <person name="Sasaki K."/>
            <person name="Harada T."/>
            <person name="Igarashi R."/>
            <person name="Kawakoshi A."/>
            <person name="Sasagawa M."/>
            <person name="Fukada J."/>
            <person name="Nakamura S."/>
            <person name="Katano Y."/>
            <person name="Hanada S."/>
            <person name="Kamagata Y."/>
            <person name="Nakamura N."/>
            <person name="Yamazaki S."/>
            <person name="Fujita N."/>
        </authorList>
    </citation>
    <scope>NUCLEOTIDE SEQUENCE [LARGE SCALE GENOMIC DNA]</scope>
    <source>
        <strain evidence="3">ATCC 700054 / DSM 10555 / JCM 9379 / NBRC 101784 / NCIMB 13414 / VKM Ac-1990 / NM-1</strain>
    </source>
</reference>
<organism evidence="2 3">
    <name type="scientific">Microlunatus phosphovorus (strain ATCC 700054 / DSM 10555 / JCM 9379 / NBRC 101784 / NCIMB 13414 / VKM Ac-1990 / NM-1)</name>
    <dbReference type="NCBI Taxonomy" id="1032480"/>
    <lineage>
        <taxon>Bacteria</taxon>
        <taxon>Bacillati</taxon>
        <taxon>Actinomycetota</taxon>
        <taxon>Actinomycetes</taxon>
        <taxon>Propionibacteriales</taxon>
        <taxon>Propionibacteriaceae</taxon>
        <taxon>Microlunatus</taxon>
    </lineage>
</organism>
<evidence type="ECO:0000256" key="1">
    <source>
        <dbReference type="SAM" id="SignalP"/>
    </source>
</evidence>
<keyword evidence="1" id="KW-0732">Signal</keyword>
<sequence length="157" mass="17715">MRVWTRRTVAVIVAVLALLASTIAINPLTTTAAASTATETCARGDLVRVKTVSFKRDGKVLDYATMQVWRVPEGGIYCLYVGSEYQRTVWLSGASCKYVTKTKKWNCQTGFDYYSLGTKYAFEEKITVRSDTRQSFTFRLKTAAGNYYYAKTGWLYS</sequence>
<dbReference type="KEGG" id="mph:MLP_51680"/>
<dbReference type="AlphaFoldDB" id="F5XHH4"/>
<gene>
    <name evidence="2" type="ordered locus">MLP_51680</name>
</gene>
<accession>F5XHH4</accession>
<dbReference type="STRING" id="1032480.MLP_51680"/>
<keyword evidence="3" id="KW-1185">Reference proteome</keyword>
<proteinExistence type="predicted"/>
<dbReference type="Proteomes" id="UP000007947">
    <property type="component" value="Chromosome"/>
</dbReference>
<dbReference type="HOGENOM" id="CLU_1675863_0_0_11"/>
<dbReference type="RefSeq" id="WP_013865996.1">
    <property type="nucleotide sequence ID" value="NC_015635.1"/>
</dbReference>
<dbReference type="EMBL" id="AP012204">
    <property type="protein sequence ID" value="BAK38182.1"/>
    <property type="molecule type" value="Genomic_DNA"/>
</dbReference>
<evidence type="ECO:0000313" key="3">
    <source>
        <dbReference type="Proteomes" id="UP000007947"/>
    </source>
</evidence>
<evidence type="ECO:0000313" key="2">
    <source>
        <dbReference type="EMBL" id="BAK38182.1"/>
    </source>
</evidence>